<feature type="domain" description="HTH tetR-type" evidence="5">
    <location>
        <begin position="24"/>
        <end position="84"/>
    </location>
</feature>
<dbReference type="InterPro" id="IPR050109">
    <property type="entry name" value="HTH-type_TetR-like_transc_reg"/>
</dbReference>
<keyword evidence="3" id="KW-0804">Transcription</keyword>
<keyword evidence="1" id="KW-0805">Transcription regulation</keyword>
<dbReference type="PANTHER" id="PTHR30055:SF234">
    <property type="entry name" value="HTH-TYPE TRANSCRIPTIONAL REGULATOR BETI"/>
    <property type="match status" value="1"/>
</dbReference>
<evidence type="ECO:0000256" key="2">
    <source>
        <dbReference type="ARBA" id="ARBA00023125"/>
    </source>
</evidence>
<proteinExistence type="predicted"/>
<dbReference type="AlphaFoldDB" id="A0A9X2HRT3"/>
<evidence type="ECO:0000256" key="3">
    <source>
        <dbReference type="ARBA" id="ARBA00023163"/>
    </source>
</evidence>
<dbReference type="Gene3D" id="1.10.357.10">
    <property type="entry name" value="Tetracycline Repressor, domain 2"/>
    <property type="match status" value="1"/>
</dbReference>
<dbReference type="InterPro" id="IPR001647">
    <property type="entry name" value="HTH_TetR"/>
</dbReference>
<evidence type="ECO:0000259" key="5">
    <source>
        <dbReference type="PROSITE" id="PS50977"/>
    </source>
</evidence>
<dbReference type="GO" id="GO:0003700">
    <property type="term" value="F:DNA-binding transcription factor activity"/>
    <property type="evidence" value="ECO:0007669"/>
    <property type="project" value="TreeGrafter"/>
</dbReference>
<keyword evidence="7" id="KW-1185">Reference proteome</keyword>
<name>A0A9X2HRT3_9SPHN</name>
<dbReference type="Pfam" id="PF00440">
    <property type="entry name" value="TetR_N"/>
    <property type="match status" value="1"/>
</dbReference>
<protein>
    <submittedName>
        <fullName evidence="6">TetR/AcrR family transcriptional regulator</fullName>
    </submittedName>
</protein>
<dbReference type="PROSITE" id="PS50977">
    <property type="entry name" value="HTH_TETR_2"/>
    <property type="match status" value="1"/>
</dbReference>
<keyword evidence="2 4" id="KW-0238">DNA-binding</keyword>
<accession>A0A9X2HRT3</accession>
<evidence type="ECO:0000256" key="1">
    <source>
        <dbReference type="ARBA" id="ARBA00023015"/>
    </source>
</evidence>
<evidence type="ECO:0000256" key="4">
    <source>
        <dbReference type="PROSITE-ProRule" id="PRU00335"/>
    </source>
</evidence>
<gene>
    <name evidence="6" type="ORF">M9979_05230</name>
</gene>
<dbReference type="PANTHER" id="PTHR30055">
    <property type="entry name" value="HTH-TYPE TRANSCRIPTIONAL REGULATOR RUTR"/>
    <property type="match status" value="1"/>
</dbReference>
<organism evidence="6 7">
    <name type="scientific">Sphingomonas liriopis</name>
    <dbReference type="NCBI Taxonomy" id="2949094"/>
    <lineage>
        <taxon>Bacteria</taxon>
        <taxon>Pseudomonadati</taxon>
        <taxon>Pseudomonadota</taxon>
        <taxon>Alphaproteobacteria</taxon>
        <taxon>Sphingomonadales</taxon>
        <taxon>Sphingomonadaceae</taxon>
        <taxon>Sphingomonas</taxon>
    </lineage>
</organism>
<dbReference type="RefSeq" id="WP_254288287.1">
    <property type="nucleotide sequence ID" value="NZ_JAMLDY010000005.1"/>
</dbReference>
<comment type="caution">
    <text evidence="6">The sequence shown here is derived from an EMBL/GenBank/DDBJ whole genome shotgun (WGS) entry which is preliminary data.</text>
</comment>
<dbReference type="SUPFAM" id="SSF46689">
    <property type="entry name" value="Homeodomain-like"/>
    <property type="match status" value="1"/>
</dbReference>
<reference evidence="6" key="1">
    <citation type="submission" date="2022-05" db="EMBL/GenBank/DDBJ databases">
        <title>Sphingomonas sp. strain RP10 Genome sequencing and assembly.</title>
        <authorList>
            <person name="Kim I."/>
        </authorList>
    </citation>
    <scope>NUCLEOTIDE SEQUENCE</scope>
    <source>
        <strain evidence="6">RP10</strain>
    </source>
</reference>
<dbReference type="EMBL" id="JAMLDY010000005">
    <property type="protein sequence ID" value="MCP3734279.1"/>
    <property type="molecule type" value="Genomic_DNA"/>
</dbReference>
<evidence type="ECO:0000313" key="6">
    <source>
        <dbReference type="EMBL" id="MCP3734279.1"/>
    </source>
</evidence>
<dbReference type="Proteomes" id="UP001139486">
    <property type="component" value="Unassembled WGS sequence"/>
</dbReference>
<feature type="DNA-binding region" description="H-T-H motif" evidence="4">
    <location>
        <begin position="47"/>
        <end position="66"/>
    </location>
</feature>
<dbReference type="InterPro" id="IPR009057">
    <property type="entry name" value="Homeodomain-like_sf"/>
</dbReference>
<sequence>MIDLPATPVAANGERNVATRARGKATRDILLSSAIKLVALHGYAATTTQAVLDDAGVSRGSLLHQFPTRDMLMVATAEEAMQRMLAAVESGLLRHSDLLKGMMDFPSILWRVQTDLPARAFTEIQLASRWDTSLEDGLQRAMRAMSDLASGKVMQVAEQFAMSDPLGLLNEVYLLIAATQGLAIGRDLTGNKMLATASLALLKERFVAALRGRLPASS</sequence>
<dbReference type="GO" id="GO:0000976">
    <property type="term" value="F:transcription cis-regulatory region binding"/>
    <property type="evidence" value="ECO:0007669"/>
    <property type="project" value="TreeGrafter"/>
</dbReference>
<evidence type="ECO:0000313" key="7">
    <source>
        <dbReference type="Proteomes" id="UP001139486"/>
    </source>
</evidence>